<comment type="caution">
    <text evidence="1">The sequence shown here is derived from an EMBL/GenBank/DDBJ whole genome shotgun (WGS) entry which is preliminary data.</text>
</comment>
<accession>A0A7I9VNJ5</accession>
<dbReference type="Proteomes" id="UP000503640">
    <property type="component" value="Unassembled WGS sequence"/>
</dbReference>
<reference evidence="2" key="1">
    <citation type="journal article" date="2020" name="Appl. Environ. Microbiol.">
        <title>Diazotrophic Anaeromyxobacter Isolates from Soils.</title>
        <authorList>
            <person name="Masuda Y."/>
            <person name="Yamanaka H."/>
            <person name="Xu Z.X."/>
            <person name="Shiratori Y."/>
            <person name="Aono T."/>
            <person name="Amachi S."/>
            <person name="Senoo K."/>
            <person name="Itoh H."/>
        </authorList>
    </citation>
    <scope>NUCLEOTIDE SEQUENCE [LARGE SCALE GENOMIC DNA]</scope>
    <source>
        <strain evidence="2">R267</strain>
    </source>
</reference>
<name>A0A7I9VNJ5_9BACT</name>
<dbReference type="EMBL" id="BJTG01000006">
    <property type="protein sequence ID" value="GEJ57985.1"/>
    <property type="molecule type" value="Genomic_DNA"/>
</dbReference>
<sequence length="92" mass="10462">MHTLTSPAVPDGKKSFAVEFINRIRSMDSSVLNALIQREAGEELAQFFLSYSARLISRDPERVLENTSSLMLMGYLIRAAEEEIERRQMARA</sequence>
<proteinExistence type="predicted"/>
<dbReference type="AlphaFoldDB" id="A0A7I9VNJ5"/>
<gene>
    <name evidence="1" type="ORF">AMYX_27260</name>
</gene>
<protein>
    <submittedName>
        <fullName evidence="1">Uncharacterized protein</fullName>
    </submittedName>
</protein>
<evidence type="ECO:0000313" key="2">
    <source>
        <dbReference type="Proteomes" id="UP000503640"/>
    </source>
</evidence>
<keyword evidence="2" id="KW-1185">Reference proteome</keyword>
<evidence type="ECO:0000313" key="1">
    <source>
        <dbReference type="EMBL" id="GEJ57985.1"/>
    </source>
</evidence>
<organism evidence="1 2">
    <name type="scientific">Anaeromyxobacter diazotrophicus</name>
    <dbReference type="NCBI Taxonomy" id="2590199"/>
    <lineage>
        <taxon>Bacteria</taxon>
        <taxon>Pseudomonadati</taxon>
        <taxon>Myxococcota</taxon>
        <taxon>Myxococcia</taxon>
        <taxon>Myxococcales</taxon>
        <taxon>Cystobacterineae</taxon>
        <taxon>Anaeromyxobacteraceae</taxon>
        <taxon>Anaeromyxobacter</taxon>
    </lineage>
</organism>
<dbReference type="RefSeq" id="WP_176066096.1">
    <property type="nucleotide sequence ID" value="NZ_BJTG01000006.1"/>
</dbReference>